<proteinExistence type="predicted"/>
<dbReference type="InterPro" id="IPR045518">
    <property type="entry name" value="2EXR"/>
</dbReference>
<accession>A0AAE0HT16</accession>
<dbReference type="EMBL" id="JAUEDM010000009">
    <property type="protein sequence ID" value="KAK3312325.1"/>
    <property type="molecule type" value="Genomic_DNA"/>
</dbReference>
<dbReference type="AlphaFoldDB" id="A0AAE0HT16"/>
<comment type="caution">
    <text evidence="2">The sequence shown here is derived from an EMBL/GenBank/DDBJ whole genome shotgun (WGS) entry which is preliminary data.</text>
</comment>
<organism evidence="2 3">
    <name type="scientific">Apodospora peruviana</name>
    <dbReference type="NCBI Taxonomy" id="516989"/>
    <lineage>
        <taxon>Eukaryota</taxon>
        <taxon>Fungi</taxon>
        <taxon>Dikarya</taxon>
        <taxon>Ascomycota</taxon>
        <taxon>Pezizomycotina</taxon>
        <taxon>Sordariomycetes</taxon>
        <taxon>Sordariomycetidae</taxon>
        <taxon>Sordariales</taxon>
        <taxon>Lasiosphaeriaceae</taxon>
        <taxon>Apodospora</taxon>
    </lineage>
</organism>
<evidence type="ECO:0000313" key="2">
    <source>
        <dbReference type="EMBL" id="KAK3312325.1"/>
    </source>
</evidence>
<gene>
    <name evidence="2" type="ORF">B0H66DRAFT_608597</name>
</gene>
<keyword evidence="3" id="KW-1185">Reference proteome</keyword>
<dbReference type="Proteomes" id="UP001283341">
    <property type="component" value="Unassembled WGS sequence"/>
</dbReference>
<reference evidence="2" key="1">
    <citation type="journal article" date="2023" name="Mol. Phylogenet. Evol.">
        <title>Genome-scale phylogeny and comparative genomics of the fungal order Sordariales.</title>
        <authorList>
            <person name="Hensen N."/>
            <person name="Bonometti L."/>
            <person name="Westerberg I."/>
            <person name="Brannstrom I.O."/>
            <person name="Guillou S."/>
            <person name="Cros-Aarteil S."/>
            <person name="Calhoun S."/>
            <person name="Haridas S."/>
            <person name="Kuo A."/>
            <person name="Mondo S."/>
            <person name="Pangilinan J."/>
            <person name="Riley R."/>
            <person name="LaButti K."/>
            <person name="Andreopoulos B."/>
            <person name="Lipzen A."/>
            <person name="Chen C."/>
            <person name="Yan M."/>
            <person name="Daum C."/>
            <person name="Ng V."/>
            <person name="Clum A."/>
            <person name="Steindorff A."/>
            <person name="Ohm R.A."/>
            <person name="Martin F."/>
            <person name="Silar P."/>
            <person name="Natvig D.O."/>
            <person name="Lalanne C."/>
            <person name="Gautier V."/>
            <person name="Ament-Velasquez S.L."/>
            <person name="Kruys A."/>
            <person name="Hutchinson M.I."/>
            <person name="Powell A.J."/>
            <person name="Barry K."/>
            <person name="Miller A.N."/>
            <person name="Grigoriev I.V."/>
            <person name="Debuchy R."/>
            <person name="Gladieux P."/>
            <person name="Hiltunen Thoren M."/>
            <person name="Johannesson H."/>
        </authorList>
    </citation>
    <scope>NUCLEOTIDE SEQUENCE</scope>
    <source>
        <strain evidence="2">CBS 118394</strain>
    </source>
</reference>
<feature type="domain" description="2EXR" evidence="1">
    <location>
        <begin position="10"/>
        <end position="116"/>
    </location>
</feature>
<evidence type="ECO:0000313" key="3">
    <source>
        <dbReference type="Proteomes" id="UP001283341"/>
    </source>
</evidence>
<sequence>MTEAGNNKIFTCFGALPPELREMIWREALSAPCVLVITTAEDAEARQPNIRGNTTRFSKPYISRLFAFRFLGGPPPYQAGLSCREAYAIMERKLVRLARNFRHRDGRGPPFWVNPDATLVYFGPPWTAHVVLERLRQGLQQSLLSEHILCRHAAFGWESGFRFTIGISVWRLLEAWPSLCSLAIIQRETELTADDDSDDDDDAATATNAAAAAAMQEQQQDLSSPVALPQELFASLMRYAASQLRASMEADMDFVEHTLGKCQRLKLTTTEENPCLYLASSTPPAKL</sequence>
<protein>
    <recommendedName>
        <fullName evidence="1">2EXR domain-containing protein</fullName>
    </recommendedName>
</protein>
<evidence type="ECO:0000259" key="1">
    <source>
        <dbReference type="Pfam" id="PF20150"/>
    </source>
</evidence>
<dbReference type="Pfam" id="PF20150">
    <property type="entry name" value="2EXR"/>
    <property type="match status" value="1"/>
</dbReference>
<name>A0AAE0HT16_9PEZI</name>
<reference evidence="2" key="2">
    <citation type="submission" date="2023-06" db="EMBL/GenBank/DDBJ databases">
        <authorList>
            <consortium name="Lawrence Berkeley National Laboratory"/>
            <person name="Haridas S."/>
            <person name="Hensen N."/>
            <person name="Bonometti L."/>
            <person name="Westerberg I."/>
            <person name="Brannstrom I.O."/>
            <person name="Guillou S."/>
            <person name="Cros-Aarteil S."/>
            <person name="Calhoun S."/>
            <person name="Kuo A."/>
            <person name="Mondo S."/>
            <person name="Pangilinan J."/>
            <person name="Riley R."/>
            <person name="Labutti K."/>
            <person name="Andreopoulos B."/>
            <person name="Lipzen A."/>
            <person name="Chen C."/>
            <person name="Yanf M."/>
            <person name="Daum C."/>
            <person name="Ng V."/>
            <person name="Clum A."/>
            <person name="Steindorff A."/>
            <person name="Ohm R."/>
            <person name="Martin F."/>
            <person name="Silar P."/>
            <person name="Natvig D."/>
            <person name="Lalanne C."/>
            <person name="Gautier V."/>
            <person name="Ament-Velasquez S.L."/>
            <person name="Kruys A."/>
            <person name="Hutchinson M.I."/>
            <person name="Powell A.J."/>
            <person name="Barry K."/>
            <person name="Miller A.N."/>
            <person name="Grigoriev I.V."/>
            <person name="Debuchy R."/>
            <person name="Gladieux P."/>
            <person name="Thoren M.H."/>
            <person name="Johannesson H."/>
        </authorList>
    </citation>
    <scope>NUCLEOTIDE SEQUENCE</scope>
    <source>
        <strain evidence="2">CBS 118394</strain>
    </source>
</reference>